<dbReference type="Pfam" id="PF08373">
    <property type="entry name" value="RAP"/>
    <property type="match status" value="1"/>
</dbReference>
<dbReference type="GeneID" id="102804351"/>
<gene>
    <name evidence="3" type="primary">LOC102804351</name>
</gene>
<name>A0ABM0LW25_SACKO</name>
<organism evidence="2 3">
    <name type="scientific">Saccoglossus kowalevskii</name>
    <name type="common">Acorn worm</name>
    <dbReference type="NCBI Taxonomy" id="10224"/>
    <lineage>
        <taxon>Eukaryota</taxon>
        <taxon>Metazoa</taxon>
        <taxon>Hemichordata</taxon>
        <taxon>Enteropneusta</taxon>
        <taxon>Harrimaniidae</taxon>
        <taxon>Saccoglossus</taxon>
    </lineage>
</organism>
<sequence length="671" mass="77830">MASQKWLRSSVILKSAHQPLSSWSKKTLLPLYPVQSMFSRIPSRFGHCVRSVETRIGLYIQPIQARLSLLSQARLFCSSLSNTVSAQNGVIWQINQMDSLESLVDFVHINGNKFDEEAVVSAVRRMAEIVEVVRQDDQFNLWLMNLGPVCDLVMMHARYMTNINVTLCLYNFSKCEVPLNTPVMQTLLRQCEARMNDMDLESLTRLRVTLGKMPKTEQVDAMILATQILCKQTLNRTLSIRLLASLIEPMYNVLSPSEKREFDNRIVAIMTIRKDVKLKHVVNLFRQYGYVRHRSDVLLEKASQLIMNSDDVTAELLESVLVACERLKYYNDQLFEWSARFLQTHMEDLTINCLARVLHVYAVFGYVHKPLLRQVADHIYNLSDISPLDATGSIDSLSMCAFLLAPFAELNFRQFTEFKSPLSEHAKEEFESSDEERYLCKLVEDKTEDLLLNANNTQYGHVLDVINYLTMLNKTPSRELLQFIFDPKCQRFLMDIKDNARFNRRRNAYLNIYRSLEMNTYDDLSHLSLETCVMQNRKSTDGIVDTRKVLQLSLQAIIRLLYGDKLHTEINILDYPGLIIDCKVDLKDSVRNNKRLALLLAPDSYYAKNLLEDAEFWLLGNAVAMERQLNIIGYHVRWIPLREWAVLETKQDKMEYTKSVIDNFYKFPIDD</sequence>
<reference evidence="3" key="1">
    <citation type="submission" date="2025-08" db="UniProtKB">
        <authorList>
            <consortium name="RefSeq"/>
        </authorList>
    </citation>
    <scope>IDENTIFICATION</scope>
    <source>
        <tissue evidence="3">Testes</tissue>
    </source>
</reference>
<evidence type="ECO:0000259" key="1">
    <source>
        <dbReference type="Pfam" id="PF08373"/>
    </source>
</evidence>
<proteinExistence type="predicted"/>
<evidence type="ECO:0000313" key="2">
    <source>
        <dbReference type="Proteomes" id="UP000694865"/>
    </source>
</evidence>
<feature type="domain" description="RAP" evidence="1">
    <location>
        <begin position="619"/>
        <end position="659"/>
    </location>
</feature>
<dbReference type="RefSeq" id="XP_006811966.1">
    <property type="nucleotide sequence ID" value="XM_006811903.1"/>
</dbReference>
<keyword evidence="2" id="KW-1185">Reference proteome</keyword>
<accession>A0ABM0LW25</accession>
<protein>
    <submittedName>
        <fullName evidence="3">Uncharacterized protein LOC102804351</fullName>
    </submittedName>
</protein>
<dbReference type="InterPro" id="IPR013584">
    <property type="entry name" value="RAP"/>
</dbReference>
<dbReference type="Proteomes" id="UP000694865">
    <property type="component" value="Unplaced"/>
</dbReference>
<evidence type="ECO:0000313" key="3">
    <source>
        <dbReference type="RefSeq" id="XP_006811966.1"/>
    </source>
</evidence>